<evidence type="ECO:0000313" key="2">
    <source>
        <dbReference type="EMBL" id="OQR90151.1"/>
    </source>
</evidence>
<evidence type="ECO:0008006" key="4">
    <source>
        <dbReference type="Google" id="ProtNLM"/>
    </source>
</evidence>
<dbReference type="OrthoDB" id="78684at2759"/>
<keyword evidence="3" id="KW-1185">Reference proteome</keyword>
<comment type="caution">
    <text evidence="2">The sequence shown here is derived from an EMBL/GenBank/DDBJ whole genome shotgun (WGS) entry which is preliminary data.</text>
</comment>
<accession>A0A1V9YWR7</accession>
<sequence length="337" mass="37694">MMLHSTVMIVVLLNILIALLNESVTSGLAKAKTRALVSFASCILRLENTMNLSDADTLKLMQVPGPKGHRVLNPMFMEPVSKDTLKISPEQVEVLLVDAADRQLWANLFETIDDVIEREFGYLVAALHAVSHYTTINVEKAFADELRLVETARTRLHIVVEYARKRRSRYKEMVLIKVQARVTKTMANLSEQLLTKWKLKWPHSRVEDNSACYGWNSHSKCVILLRLTQRSGLQRLMQKVTEGVTSAVENISSTQNDVNTDAAVKHGAMSKLQIDVSTVKELVAAQSKSISDQEKKSSELAGEIAMIKEDMATIKRDMSTMNDKLDAIVAMLTQGRG</sequence>
<dbReference type="EMBL" id="JNBR01000667">
    <property type="protein sequence ID" value="OQR90151.1"/>
    <property type="molecule type" value="Genomic_DNA"/>
</dbReference>
<dbReference type="AlphaFoldDB" id="A0A1V9YWR7"/>
<organism evidence="2 3">
    <name type="scientific">Achlya hypogyna</name>
    <name type="common">Oomycete</name>
    <name type="synonym">Protoachlya hypogyna</name>
    <dbReference type="NCBI Taxonomy" id="1202772"/>
    <lineage>
        <taxon>Eukaryota</taxon>
        <taxon>Sar</taxon>
        <taxon>Stramenopiles</taxon>
        <taxon>Oomycota</taxon>
        <taxon>Saprolegniomycetes</taxon>
        <taxon>Saprolegniales</taxon>
        <taxon>Achlyaceae</taxon>
        <taxon>Achlya</taxon>
    </lineage>
</organism>
<proteinExistence type="predicted"/>
<evidence type="ECO:0000313" key="3">
    <source>
        <dbReference type="Proteomes" id="UP000243579"/>
    </source>
</evidence>
<evidence type="ECO:0000256" key="1">
    <source>
        <dbReference type="SAM" id="SignalP"/>
    </source>
</evidence>
<dbReference type="Proteomes" id="UP000243579">
    <property type="component" value="Unassembled WGS sequence"/>
</dbReference>
<protein>
    <recommendedName>
        <fullName evidence="4">Secreted protein</fullName>
    </recommendedName>
</protein>
<gene>
    <name evidence="2" type="ORF">ACHHYP_05771</name>
</gene>
<feature type="signal peptide" evidence="1">
    <location>
        <begin position="1"/>
        <end position="22"/>
    </location>
</feature>
<reference evidence="2 3" key="1">
    <citation type="journal article" date="2014" name="Genome Biol. Evol.">
        <title>The secreted proteins of Achlya hypogyna and Thraustotheca clavata identify the ancestral oomycete secretome and reveal gene acquisitions by horizontal gene transfer.</title>
        <authorList>
            <person name="Misner I."/>
            <person name="Blouin N."/>
            <person name="Leonard G."/>
            <person name="Richards T.A."/>
            <person name="Lane C.E."/>
        </authorList>
    </citation>
    <scope>NUCLEOTIDE SEQUENCE [LARGE SCALE GENOMIC DNA]</scope>
    <source>
        <strain evidence="2 3">ATCC 48635</strain>
    </source>
</reference>
<name>A0A1V9YWR7_ACHHY</name>
<keyword evidence="1" id="KW-0732">Signal</keyword>
<feature type="chain" id="PRO_5013071358" description="Secreted protein" evidence="1">
    <location>
        <begin position="23"/>
        <end position="337"/>
    </location>
</feature>